<comment type="function">
    <text evidence="1">Mediates magnesium influx to the cytosol.</text>
</comment>
<evidence type="ECO:0000256" key="9">
    <source>
        <dbReference type="ARBA" id="ARBA00022692"/>
    </source>
</evidence>
<dbReference type="InterPro" id="IPR059000">
    <property type="entry name" value="ATPase_P-type_domA"/>
</dbReference>
<evidence type="ECO:0000256" key="1">
    <source>
        <dbReference type="ARBA" id="ARBA00003954"/>
    </source>
</evidence>
<keyword evidence="11" id="KW-0067">ATP-binding</keyword>
<dbReference type="EC" id="7.2.2.14" evidence="4"/>
<dbReference type="InterPro" id="IPR023214">
    <property type="entry name" value="HAD_sf"/>
</dbReference>
<protein>
    <recommendedName>
        <fullName evidence="5">Magnesium-transporting ATPase, P-type 1</fullName>
        <ecNumber evidence="4">7.2.2.14</ecNumber>
    </recommendedName>
    <alternativeName>
        <fullName evidence="16">Mg(2+) transport ATPase, P-type 1</fullName>
    </alternativeName>
</protein>
<feature type="transmembrane region" description="Helical" evidence="18">
    <location>
        <begin position="751"/>
        <end position="770"/>
    </location>
</feature>
<dbReference type="Gene3D" id="3.40.1110.10">
    <property type="entry name" value="Calcium-transporting ATPase, cytoplasmic domain N"/>
    <property type="match status" value="1"/>
</dbReference>
<feature type="domain" description="Cation-transporting P-type ATPase N-terminal" evidence="19">
    <location>
        <begin position="15"/>
        <end position="87"/>
    </location>
</feature>
<dbReference type="RefSeq" id="WP_158066761.1">
    <property type="nucleotide sequence ID" value="NZ_CP042829.1"/>
</dbReference>
<evidence type="ECO:0000256" key="16">
    <source>
        <dbReference type="ARBA" id="ARBA00029806"/>
    </source>
</evidence>
<dbReference type="Pfam" id="PF00122">
    <property type="entry name" value="E1-E2_ATPase"/>
    <property type="match status" value="1"/>
</dbReference>
<dbReference type="InterPro" id="IPR008250">
    <property type="entry name" value="ATPase_P-typ_transduc_dom_A_sf"/>
</dbReference>
<dbReference type="NCBIfam" id="TIGR01524">
    <property type="entry name" value="ATPase-IIIB_Mg"/>
    <property type="match status" value="1"/>
</dbReference>
<feature type="transmembrane region" description="Helical" evidence="18">
    <location>
        <begin position="67"/>
        <end position="85"/>
    </location>
</feature>
<evidence type="ECO:0000256" key="4">
    <source>
        <dbReference type="ARBA" id="ARBA00012786"/>
    </source>
</evidence>
<dbReference type="InterPro" id="IPR023299">
    <property type="entry name" value="ATPase_P-typ_cyto_dom_N"/>
</dbReference>
<evidence type="ECO:0000259" key="19">
    <source>
        <dbReference type="SMART" id="SM00831"/>
    </source>
</evidence>
<keyword evidence="8" id="KW-0597">Phosphoprotein</keyword>
<dbReference type="InterPro" id="IPR001757">
    <property type="entry name" value="P_typ_ATPase"/>
</dbReference>
<feature type="transmembrane region" description="Helical" evidence="18">
    <location>
        <begin position="812"/>
        <end position="831"/>
    </location>
</feature>
<dbReference type="SUPFAM" id="SSF81653">
    <property type="entry name" value="Calcium ATPase, transduction domain A"/>
    <property type="match status" value="1"/>
</dbReference>
<evidence type="ECO:0000256" key="2">
    <source>
        <dbReference type="ARBA" id="ARBA00004429"/>
    </source>
</evidence>
<name>A0ABX6C2C3_9CHLR</name>
<evidence type="ECO:0000256" key="11">
    <source>
        <dbReference type="ARBA" id="ARBA00022840"/>
    </source>
</evidence>
<dbReference type="PRINTS" id="PR01836">
    <property type="entry name" value="MGATPASE"/>
</dbReference>
<feature type="transmembrane region" description="Helical" evidence="18">
    <location>
        <begin position="782"/>
        <end position="800"/>
    </location>
</feature>
<comment type="subcellular location">
    <subcellularLocation>
        <location evidence="2">Cell inner membrane</location>
        <topology evidence="2">Multi-pass membrane protein</topology>
    </subcellularLocation>
</comment>
<dbReference type="SUPFAM" id="SSF56784">
    <property type="entry name" value="HAD-like"/>
    <property type="match status" value="1"/>
</dbReference>
<reference evidence="20 21" key="1">
    <citation type="submission" date="2019-10" db="EMBL/GenBank/DDBJ databases">
        <title>Thermopilla bonchosmolovskayae gen. nov., sp. nov., a moderately thermophilic Chloroflexi bacterium from a Chukotka hot spring (Arctic, Russia), representing a novel classis Thermopillaia, which include previously uncultivated lineage OLB14.</title>
        <authorList>
            <person name="Kochetkova T.V."/>
            <person name="Zayulina K.S."/>
            <person name="Zhigarkov V.S."/>
            <person name="Minaev N.V."/>
            <person name="Novikov A."/>
            <person name="Toshchakov S.V."/>
            <person name="Elcheninov A.G."/>
            <person name="Kublanov I.V."/>
        </authorList>
    </citation>
    <scope>NUCLEOTIDE SEQUENCE [LARGE SCALE GENOMIC DNA]</scope>
    <source>
        <strain evidence="20 21">3753O</strain>
    </source>
</reference>
<keyword evidence="21" id="KW-1185">Reference proteome</keyword>
<comment type="similarity">
    <text evidence="3">Belongs to the cation transport ATPase (P-type) (TC 3.A.3) family. Type IIIB subfamily.</text>
</comment>
<dbReference type="SFLD" id="SFLDS00003">
    <property type="entry name" value="Haloacid_Dehalogenase"/>
    <property type="match status" value="1"/>
</dbReference>
<dbReference type="InterPro" id="IPR023298">
    <property type="entry name" value="ATPase_P-typ_TM_dom_sf"/>
</dbReference>
<evidence type="ECO:0000256" key="18">
    <source>
        <dbReference type="SAM" id="Phobius"/>
    </source>
</evidence>
<dbReference type="InterPro" id="IPR018303">
    <property type="entry name" value="ATPase_P-typ_P_site"/>
</dbReference>
<dbReference type="InterPro" id="IPR004014">
    <property type="entry name" value="ATPase_P-typ_cation-transptr_N"/>
</dbReference>
<evidence type="ECO:0000256" key="12">
    <source>
        <dbReference type="ARBA" id="ARBA00022842"/>
    </source>
</evidence>
<dbReference type="SFLD" id="SFLDF00027">
    <property type="entry name" value="p-type_atpase"/>
    <property type="match status" value="1"/>
</dbReference>
<evidence type="ECO:0000256" key="6">
    <source>
        <dbReference type="ARBA" id="ARBA00022475"/>
    </source>
</evidence>
<feature type="transmembrane region" description="Helical" evidence="18">
    <location>
        <begin position="716"/>
        <end position="739"/>
    </location>
</feature>
<dbReference type="Gene3D" id="3.40.50.1000">
    <property type="entry name" value="HAD superfamily/HAD-like"/>
    <property type="match status" value="1"/>
</dbReference>
<gene>
    <name evidence="20" type="primary">mgtA</name>
    <name evidence="20" type="ORF">Tbon_05890</name>
</gene>
<keyword evidence="10" id="KW-0547">Nucleotide-binding</keyword>
<dbReference type="InterPro" id="IPR036412">
    <property type="entry name" value="HAD-like_sf"/>
</dbReference>
<dbReference type="NCBIfam" id="TIGR01494">
    <property type="entry name" value="ATPase_P-type"/>
    <property type="match status" value="2"/>
</dbReference>
<dbReference type="EMBL" id="CP042829">
    <property type="protein sequence ID" value="QFG02838.1"/>
    <property type="molecule type" value="Genomic_DNA"/>
</dbReference>
<keyword evidence="15 18" id="KW-0472">Membrane</keyword>
<dbReference type="Gene3D" id="2.70.150.10">
    <property type="entry name" value="Calcium-transporting ATPase, cytoplasmic transduction domain A"/>
    <property type="match status" value="1"/>
</dbReference>
<dbReference type="Pfam" id="PF00689">
    <property type="entry name" value="Cation_ATPase_C"/>
    <property type="match status" value="1"/>
</dbReference>
<dbReference type="InterPro" id="IPR006415">
    <property type="entry name" value="P-type_ATPase_IIIB"/>
</dbReference>
<keyword evidence="13" id="KW-1278">Translocase</keyword>
<evidence type="ECO:0000256" key="7">
    <source>
        <dbReference type="ARBA" id="ARBA00022519"/>
    </source>
</evidence>
<keyword evidence="7" id="KW-0997">Cell inner membrane</keyword>
<dbReference type="InterPro" id="IPR006068">
    <property type="entry name" value="ATPase_P-typ_cation-transptr_C"/>
</dbReference>
<evidence type="ECO:0000256" key="13">
    <source>
        <dbReference type="ARBA" id="ARBA00022967"/>
    </source>
</evidence>
<organism evidence="20 21">
    <name type="scientific">Tepidiforma bonchosmolovskayae</name>
    <dbReference type="NCBI Taxonomy" id="2601677"/>
    <lineage>
        <taxon>Bacteria</taxon>
        <taxon>Bacillati</taxon>
        <taxon>Chloroflexota</taxon>
        <taxon>Tepidiformia</taxon>
        <taxon>Tepidiformales</taxon>
        <taxon>Tepidiformaceae</taxon>
        <taxon>Tepidiforma</taxon>
    </lineage>
</organism>
<dbReference type="Pfam" id="PF00690">
    <property type="entry name" value="Cation_ATPase_N"/>
    <property type="match status" value="1"/>
</dbReference>
<keyword evidence="9 18" id="KW-0812">Transmembrane</keyword>
<accession>A0ABX6C2C3</accession>
<evidence type="ECO:0000256" key="15">
    <source>
        <dbReference type="ARBA" id="ARBA00023136"/>
    </source>
</evidence>
<feature type="transmembrane region" description="Helical" evidence="18">
    <location>
        <begin position="276"/>
        <end position="300"/>
    </location>
</feature>
<dbReference type="Gene3D" id="1.20.1110.10">
    <property type="entry name" value="Calcium-transporting ATPase, transmembrane domain"/>
    <property type="match status" value="1"/>
</dbReference>
<evidence type="ECO:0000313" key="21">
    <source>
        <dbReference type="Proteomes" id="UP000326331"/>
    </source>
</evidence>
<feature type="transmembrane region" description="Helical" evidence="18">
    <location>
        <begin position="246"/>
        <end position="264"/>
    </location>
</feature>
<dbReference type="InterPro" id="IPR044492">
    <property type="entry name" value="P_typ_ATPase_HD_dom"/>
</dbReference>
<evidence type="ECO:0000256" key="5">
    <source>
        <dbReference type="ARBA" id="ARBA00013555"/>
    </source>
</evidence>
<feature type="transmembrane region" description="Helical" evidence="18">
    <location>
        <begin position="91"/>
        <end position="110"/>
    </location>
</feature>
<dbReference type="PROSITE" id="PS00154">
    <property type="entry name" value="ATPASE_E1_E2"/>
    <property type="match status" value="1"/>
</dbReference>
<evidence type="ECO:0000313" key="20">
    <source>
        <dbReference type="EMBL" id="QFG02838.1"/>
    </source>
</evidence>
<evidence type="ECO:0000256" key="3">
    <source>
        <dbReference type="ARBA" id="ARBA00008746"/>
    </source>
</evidence>
<dbReference type="SFLD" id="SFLDG00002">
    <property type="entry name" value="C1.7:_P-type_atpase_like"/>
    <property type="match status" value="1"/>
</dbReference>
<comment type="catalytic activity">
    <reaction evidence="17">
        <text>Mg(2+)(out) + ATP + H2O = Mg(2+)(in) + ADP + phosphate + H(+)</text>
        <dbReference type="Rhea" id="RHEA:10260"/>
        <dbReference type="ChEBI" id="CHEBI:15377"/>
        <dbReference type="ChEBI" id="CHEBI:15378"/>
        <dbReference type="ChEBI" id="CHEBI:18420"/>
        <dbReference type="ChEBI" id="CHEBI:30616"/>
        <dbReference type="ChEBI" id="CHEBI:43474"/>
        <dbReference type="ChEBI" id="CHEBI:456216"/>
        <dbReference type="EC" id="7.2.2.14"/>
    </reaction>
</comment>
<evidence type="ECO:0000256" key="17">
    <source>
        <dbReference type="ARBA" id="ARBA00047295"/>
    </source>
</evidence>
<evidence type="ECO:0000256" key="8">
    <source>
        <dbReference type="ARBA" id="ARBA00022553"/>
    </source>
</evidence>
<keyword evidence="6" id="KW-1003">Cell membrane</keyword>
<evidence type="ECO:0000256" key="14">
    <source>
        <dbReference type="ARBA" id="ARBA00022989"/>
    </source>
</evidence>
<proteinExistence type="inferred from homology"/>
<dbReference type="SMART" id="SM00831">
    <property type="entry name" value="Cation_ATPase_N"/>
    <property type="match status" value="1"/>
</dbReference>
<sequence length="860" mass="90673">MNQPRRRGPAPALAEWAVRDAADVLERLGTGPGGLSSAEAARRLAVHGPNSLPRGGHPALAIFLRQLKNPLLGLLLAAVSVSFVVGQRLDAAIIVGILLLSVVLGFVDEFRADRSARMLEARLTRTARVLRDGEIQRVDAESLVPGDILVVEVGDIIAADARVLETNDLAVDESIATGESLPAEKRAEAGGEPGLATMLLSGTVVRSGRGRAVVVATGPRTMVGAVSADLLAAGRPTEFERGLRRFSLLLVNVTAALTAFILAANAVLGRGLLESLLFALAIAVGLTPQLLPAIVTVSLATGGRRLARRKVIVRRLVAIEDLGNLEVLFSDKTGTLTEGSIVLEALGCPPGAEDTLLGWTASWLLAGIHETSGNALDAVLAADERIQRAAAARAGWTLRDEFPFSYQLRYAAVAVESPSGERWVVVKGAAEELLARCTAAPGWGEEWQAAAAAALARLADDGLRVIAVAIRPDDGRELAAQAAGELRLVGFLGFSDPPRPEAKAAVERLAGLGIEVKILTGDHPAVARHVCERVGITVRGLLTGADLEGLSPGELREAVARTTVFARVSPEQKKLLVQAAQAGGRDVGFLGDGVNDAPAIRQADIGISVDTATDVAKAAADVVLLEKDLGVLADGVLEGRRTFANTVKYILMATSSNFGNMFSAAGASLFLSFLPMRPTQILLNNFLYDVSELTIPTDAVDEELTRRPAHWDLRTISRAMVVFGPASSLFDFLTFALMLRVFDAGESRFQSGWFVESLCTQTLVIFVLRTHRVPFWRSRPSLPLLATTLACVALAAFIPYSPAAGLLNFEPLPAGFLLALSGMVVTYLALVELAKRIVFAQAGAPPPAPAPAPPAPTPAA</sequence>
<dbReference type="Proteomes" id="UP000326331">
    <property type="component" value="Chromosome"/>
</dbReference>
<evidence type="ECO:0000256" key="10">
    <source>
        <dbReference type="ARBA" id="ARBA00022741"/>
    </source>
</evidence>
<dbReference type="SUPFAM" id="SSF81665">
    <property type="entry name" value="Calcium ATPase, transmembrane domain M"/>
    <property type="match status" value="1"/>
</dbReference>
<keyword evidence="12" id="KW-0460">Magnesium</keyword>
<keyword evidence="14 18" id="KW-1133">Transmembrane helix</keyword>
<dbReference type="PANTHER" id="PTHR42861">
    <property type="entry name" value="CALCIUM-TRANSPORTING ATPASE"/>
    <property type="match status" value="1"/>
</dbReference>
<dbReference type="Pfam" id="PF00702">
    <property type="entry name" value="Hydrolase"/>
    <property type="match status" value="1"/>
</dbReference>